<dbReference type="FunCoup" id="A0A482XQZ1">
    <property type="interactions" value="1400"/>
</dbReference>
<feature type="transmembrane region" description="Helical" evidence="8">
    <location>
        <begin position="81"/>
        <end position="106"/>
    </location>
</feature>
<dbReference type="PANTHER" id="PTHR12982:SF0">
    <property type="entry name" value="PHOSPHATIDYLINOSITOL N-ACETYLGLUCOSAMINYLTRANSFERASE SUBUNIT C"/>
    <property type="match status" value="1"/>
</dbReference>
<dbReference type="OrthoDB" id="196709at2759"/>
<keyword evidence="6 8" id="KW-1133">Transmembrane helix</keyword>
<comment type="caution">
    <text evidence="10">The sequence shown here is derived from an EMBL/GenBank/DDBJ whole genome shotgun (WGS) entry which is preliminary data.</text>
</comment>
<evidence type="ECO:0000256" key="7">
    <source>
        <dbReference type="ARBA" id="ARBA00023136"/>
    </source>
</evidence>
<dbReference type="STRING" id="195883.A0A482XQZ1"/>
<dbReference type="PIRSF" id="PIRSF016104">
    <property type="entry name" value="GPI2"/>
    <property type="match status" value="1"/>
</dbReference>
<protein>
    <recommendedName>
        <fullName evidence="12">Phosphatidylinositol N-acetylglucosaminyltransferase subunit C</fullName>
    </recommendedName>
</protein>
<comment type="pathway">
    <text evidence="2">Glycolipid biosynthesis; glycosylphosphatidylinositol-anchor biosynthesis.</text>
</comment>
<gene>
    <name evidence="9" type="ORF">LSTR_LSTR003346</name>
    <name evidence="10" type="ORF">LSTR_LSTR015187</name>
</gene>
<keyword evidence="4" id="KW-0337">GPI-anchor biosynthesis</keyword>
<accession>A0A482XQZ1</accession>
<dbReference type="PANTHER" id="PTHR12982">
    <property type="entry name" value="PHOSPHATIDYLINOSITOL GLYCAN, CLASS C"/>
    <property type="match status" value="1"/>
</dbReference>
<evidence type="ECO:0000256" key="6">
    <source>
        <dbReference type="ARBA" id="ARBA00022989"/>
    </source>
</evidence>
<keyword evidence="7 8" id="KW-0472">Membrane</keyword>
<name>A0A482XQZ1_LAOST</name>
<dbReference type="InParanoid" id="A0A482XQZ1"/>
<sequence length="309" mass="35450">MIEKIICMFPTLMGCIDWFTATAIFNCSRFILLPMTQTRRKTWKKNLYENEGYPDNYTDPSFLEELKKNINLRQVTLTNAFFGAGLVTQELCLVVYFVVSFTYLYNEWIAAEYIFFWSNAISLCCYAYYVYNDSVGIVKHVKMVIIFTLCGYILSPVLKTLTETISTNTIYATTVFMMLIHLTFFDYGVKALIVSSSLSLNAAIFGSICLVSRLPTPFHAFVLLTISVQSFVLFPLLLAKIGTSLTAHFFITGSTICLLCTVSLTMTILFVIIVTFINLLCPFWFHRWQKYKENIYGPWDEAVVQDIKL</sequence>
<comment type="similarity">
    <text evidence="3">Belongs to the PIGC family.</text>
</comment>
<evidence type="ECO:0000256" key="5">
    <source>
        <dbReference type="ARBA" id="ARBA00022692"/>
    </source>
</evidence>
<dbReference type="GO" id="GO:0006506">
    <property type="term" value="P:GPI anchor biosynthetic process"/>
    <property type="evidence" value="ECO:0007669"/>
    <property type="project" value="UniProtKB-UniPathway"/>
</dbReference>
<dbReference type="Proteomes" id="UP000291343">
    <property type="component" value="Unassembled WGS sequence"/>
</dbReference>
<dbReference type="Pfam" id="PF06432">
    <property type="entry name" value="GPI2"/>
    <property type="match status" value="1"/>
</dbReference>
<keyword evidence="5 8" id="KW-0812">Transmembrane</keyword>
<evidence type="ECO:0000256" key="2">
    <source>
        <dbReference type="ARBA" id="ARBA00004687"/>
    </source>
</evidence>
<feature type="transmembrane region" description="Helical" evidence="8">
    <location>
        <begin position="165"/>
        <end position="185"/>
    </location>
</feature>
<proteinExistence type="inferred from homology"/>
<feature type="transmembrane region" description="Helical" evidence="8">
    <location>
        <begin position="250"/>
        <end position="281"/>
    </location>
</feature>
<evidence type="ECO:0000256" key="8">
    <source>
        <dbReference type="SAM" id="Phobius"/>
    </source>
</evidence>
<dbReference type="GO" id="GO:0000506">
    <property type="term" value="C:glycosylphosphatidylinositol-N-acetylglucosaminyltransferase (GPI-GnT) complex"/>
    <property type="evidence" value="ECO:0007669"/>
    <property type="project" value="TreeGrafter"/>
</dbReference>
<evidence type="ECO:0000256" key="3">
    <source>
        <dbReference type="ARBA" id="ARBA00008321"/>
    </source>
</evidence>
<dbReference type="AlphaFoldDB" id="A0A482XQZ1"/>
<dbReference type="UniPathway" id="UPA00196"/>
<evidence type="ECO:0008006" key="12">
    <source>
        <dbReference type="Google" id="ProtNLM"/>
    </source>
</evidence>
<feature type="transmembrane region" description="Helical" evidence="8">
    <location>
        <begin position="137"/>
        <end position="158"/>
    </location>
</feature>
<dbReference type="InterPro" id="IPR009450">
    <property type="entry name" value="Plno_GlcNAc_GPI2"/>
</dbReference>
<evidence type="ECO:0000313" key="9">
    <source>
        <dbReference type="EMBL" id="RZF40836.1"/>
    </source>
</evidence>
<feature type="transmembrane region" description="Helical" evidence="8">
    <location>
        <begin position="12"/>
        <end position="32"/>
    </location>
</feature>
<dbReference type="PROSITE" id="PS51257">
    <property type="entry name" value="PROKAR_LIPOPROTEIN"/>
    <property type="match status" value="1"/>
</dbReference>
<comment type="subcellular location">
    <subcellularLocation>
        <location evidence="1">Membrane</location>
        <topology evidence="1">Multi-pass membrane protein</topology>
    </subcellularLocation>
</comment>
<evidence type="ECO:0000313" key="11">
    <source>
        <dbReference type="Proteomes" id="UP000291343"/>
    </source>
</evidence>
<evidence type="ECO:0000313" key="10">
    <source>
        <dbReference type="EMBL" id="RZF48443.1"/>
    </source>
</evidence>
<reference evidence="10 11" key="1">
    <citation type="journal article" date="2017" name="Gigascience">
        <title>Genome sequence of the small brown planthopper, Laodelphax striatellus.</title>
        <authorList>
            <person name="Zhu J."/>
            <person name="Jiang F."/>
            <person name="Wang X."/>
            <person name="Yang P."/>
            <person name="Bao Y."/>
            <person name="Zhao W."/>
            <person name="Wang W."/>
            <person name="Lu H."/>
            <person name="Wang Q."/>
            <person name="Cui N."/>
            <person name="Li J."/>
            <person name="Chen X."/>
            <person name="Luo L."/>
            <person name="Yu J."/>
            <person name="Kang L."/>
            <person name="Cui F."/>
        </authorList>
    </citation>
    <scope>NUCLEOTIDE SEQUENCE [LARGE SCALE GENOMIC DNA]</scope>
    <source>
        <strain evidence="10">Lst14</strain>
        <tissue evidence="10">Whole body</tissue>
    </source>
</reference>
<dbReference type="EMBL" id="QKKF02002303">
    <property type="protein sequence ID" value="RZF48443.1"/>
    <property type="molecule type" value="Genomic_DNA"/>
</dbReference>
<evidence type="ECO:0000256" key="1">
    <source>
        <dbReference type="ARBA" id="ARBA00004141"/>
    </source>
</evidence>
<keyword evidence="11" id="KW-1185">Reference proteome</keyword>
<dbReference type="EMBL" id="QKKF02017590">
    <property type="protein sequence ID" value="RZF40836.1"/>
    <property type="molecule type" value="Genomic_DNA"/>
</dbReference>
<reference evidence="10" key="2">
    <citation type="submission" date="2019-02" db="EMBL/GenBank/DDBJ databases">
        <authorList>
            <person name="Zhu J."/>
            <person name="Jiang F."/>
            <person name="Wang X."/>
            <person name="Yang P."/>
            <person name="Bao Y."/>
            <person name="Zhao W."/>
            <person name="Wang W."/>
            <person name="Lu H."/>
            <person name="Wang Q."/>
            <person name="Cui N."/>
            <person name="Li J."/>
            <person name="Chen X."/>
            <person name="Luo L."/>
            <person name="Yu J."/>
            <person name="Kang L."/>
            <person name="Cui F."/>
        </authorList>
    </citation>
    <scope>NUCLEOTIDE SEQUENCE</scope>
    <source>
        <strain evidence="10">Lst14</strain>
        <tissue evidence="10">Whole body</tissue>
    </source>
</reference>
<evidence type="ECO:0000256" key="4">
    <source>
        <dbReference type="ARBA" id="ARBA00022502"/>
    </source>
</evidence>
<organism evidence="10 11">
    <name type="scientific">Laodelphax striatellus</name>
    <name type="common">Small brown planthopper</name>
    <name type="synonym">Delphax striatella</name>
    <dbReference type="NCBI Taxonomy" id="195883"/>
    <lineage>
        <taxon>Eukaryota</taxon>
        <taxon>Metazoa</taxon>
        <taxon>Ecdysozoa</taxon>
        <taxon>Arthropoda</taxon>
        <taxon>Hexapoda</taxon>
        <taxon>Insecta</taxon>
        <taxon>Pterygota</taxon>
        <taxon>Neoptera</taxon>
        <taxon>Paraneoptera</taxon>
        <taxon>Hemiptera</taxon>
        <taxon>Auchenorrhyncha</taxon>
        <taxon>Fulgoroidea</taxon>
        <taxon>Delphacidae</taxon>
        <taxon>Criomorphinae</taxon>
        <taxon>Laodelphax</taxon>
    </lineage>
</organism>
<feature type="transmembrane region" description="Helical" evidence="8">
    <location>
        <begin position="191"/>
        <end position="211"/>
    </location>
</feature>
<feature type="transmembrane region" description="Helical" evidence="8">
    <location>
        <begin position="113"/>
        <end position="131"/>
    </location>
</feature>